<reference evidence="1" key="2">
    <citation type="submission" date="2022-11" db="EMBL/GenBank/DDBJ databases">
        <title>complete genomes of mycoplasma synoviae ZX313 strain and SD2 strain.</title>
        <authorList>
            <person name="Zhong Q."/>
        </authorList>
    </citation>
    <scope>NUCLEOTIDE SEQUENCE</scope>
    <source>
        <strain evidence="1">SD2</strain>
    </source>
</reference>
<reference evidence="1" key="1">
    <citation type="submission" date="2022-10" db="EMBL/GenBank/DDBJ databases">
        <authorList>
            <person name="Wei X."/>
        </authorList>
    </citation>
    <scope>NUCLEOTIDE SEQUENCE</scope>
    <source>
        <strain evidence="1">SD2</strain>
    </source>
</reference>
<dbReference type="InterPro" id="IPR054779">
    <property type="entry name" value="Cys_pept_put_mycoplasmatota"/>
</dbReference>
<name>A0AAX3F023_MYCSY</name>
<evidence type="ECO:0000313" key="2">
    <source>
        <dbReference type="Proteomes" id="UP001164481"/>
    </source>
</evidence>
<evidence type="ECO:0000313" key="1">
    <source>
        <dbReference type="EMBL" id="UZW64649.1"/>
    </source>
</evidence>
<accession>A0AAX3F023</accession>
<dbReference type="AlphaFoldDB" id="A0AAX3F023"/>
<organism evidence="1 2">
    <name type="scientific">Mycoplasmopsis synoviae</name>
    <name type="common">Mycoplasma synoviae</name>
    <dbReference type="NCBI Taxonomy" id="2109"/>
    <lineage>
        <taxon>Bacteria</taxon>
        <taxon>Bacillati</taxon>
        <taxon>Mycoplasmatota</taxon>
        <taxon>Mycoplasmoidales</taxon>
        <taxon>Metamycoplasmataceae</taxon>
        <taxon>Mycoplasmopsis</taxon>
    </lineage>
</organism>
<evidence type="ECO:0008006" key="3">
    <source>
        <dbReference type="Google" id="ProtNLM"/>
    </source>
</evidence>
<dbReference type="NCBIfam" id="NF045837">
    <property type="entry name" value="Mplas_Cys_pep"/>
    <property type="match status" value="1"/>
</dbReference>
<protein>
    <recommendedName>
        <fullName evidence="3">Peptidase C39-like domain-containing protein</fullName>
    </recommendedName>
</protein>
<sequence length="426" mass="49776">MKKFKNKINILLFSSISTTPFLVALSMNIKENNSLLDNEIKKIKSLIPEAENVIFHKEIQDIKNKKLLLIVFDNYYSVLDIDSNITIEINNTKVPIHLVNMNIIYGGFLGILTINENKYFDVNNIEVSYDDIEKAYITIDKNREKPSNNIKIRKKRSNDTNNNYPYINYDYNGVFKVSTTVPYSWWFASRYNKEKSGYVDLSFDITHSGEKGLCEYVALSQLMLYNEIFIKSGIFSKEKFDFYTKDSGYDKILENSSPVFRYHLYNKPESSLAMTLFNNAGRKLNLKTGQLYETVIKKFINNNDEINKWNFNHKYGGYKKTWEYVKKGVPTILGVAPTGGFWPNHAYIMYGYDDKTDMFLGSMAWGQKRTNSVLYSYYTSAWGSYYFNIELKNKKDLGKVNSVFKFYDTYFTGKTIDNFIKSRTSW</sequence>
<dbReference type="RefSeq" id="WP_154221499.1">
    <property type="nucleotide sequence ID" value="NZ_CP034544.1"/>
</dbReference>
<proteinExistence type="predicted"/>
<dbReference type="EMBL" id="CP107525">
    <property type="protein sequence ID" value="UZW64649.1"/>
    <property type="molecule type" value="Genomic_DNA"/>
</dbReference>
<dbReference type="Proteomes" id="UP001164481">
    <property type="component" value="Chromosome"/>
</dbReference>
<gene>
    <name evidence="1" type="ORF">OIE46_00975</name>
</gene>